<proteinExistence type="predicted"/>
<name>A0ABS2ZRI1_9BACL</name>
<gene>
    <name evidence="1" type="ORF">JYA63_07065</name>
</gene>
<dbReference type="RefSeq" id="WP_205725077.1">
    <property type="nucleotide sequence ID" value="NZ_JAFHKR010000038.1"/>
</dbReference>
<protein>
    <recommendedName>
        <fullName evidence="3">DUF1643 domain-containing protein</fullName>
    </recommendedName>
</protein>
<reference evidence="1 2" key="1">
    <citation type="submission" date="2021-01" db="EMBL/GenBank/DDBJ databases">
        <title>Genome Sequencing of Type Strains.</title>
        <authorList>
            <person name="Lemaire J.F."/>
            <person name="Inderbitzin P."/>
            <person name="Collins S.B."/>
            <person name="Wespe N."/>
            <person name="Knight-Connoni V."/>
        </authorList>
    </citation>
    <scope>NUCLEOTIDE SEQUENCE [LARGE SCALE GENOMIC DNA]</scope>
    <source>
        <strain evidence="1 2">DSM 23009</strain>
    </source>
</reference>
<accession>A0ABS2ZRI1</accession>
<organism evidence="1 2">
    <name type="scientific">Fictibacillus nanhaiensis</name>
    <dbReference type="NCBI Taxonomy" id="742169"/>
    <lineage>
        <taxon>Bacteria</taxon>
        <taxon>Bacillati</taxon>
        <taxon>Bacillota</taxon>
        <taxon>Bacilli</taxon>
        <taxon>Bacillales</taxon>
        <taxon>Fictibacillaceae</taxon>
        <taxon>Fictibacillus</taxon>
    </lineage>
</organism>
<comment type="caution">
    <text evidence="1">The sequence shown here is derived from an EMBL/GenBank/DDBJ whole genome shotgun (WGS) entry which is preliminary data.</text>
</comment>
<dbReference type="Proteomes" id="UP001296923">
    <property type="component" value="Unassembled WGS sequence"/>
</dbReference>
<dbReference type="EMBL" id="JAFHKR010000038">
    <property type="protein sequence ID" value="MBN3554016.1"/>
    <property type="molecule type" value="Genomic_DNA"/>
</dbReference>
<sequence length="196" mass="22602">MNPRGYAQFKVKDSGTFRTDTYLQYGDDKKSIGSCILLNPGSAVLENEVTNEVKLDDTMRQLNRILQEIYEGETISGRFHIYNLFPLQQSSSRLAIDEMENLFNRGKLSLNECLIGSESLADHPWILIGWSVAEGAGWKNLADIRRHWMIAIEKSGVPYFGLKKRALTYYHPCPRLHEKRLQIVQTYKELYKEKLG</sequence>
<keyword evidence="2" id="KW-1185">Reference proteome</keyword>
<evidence type="ECO:0008006" key="3">
    <source>
        <dbReference type="Google" id="ProtNLM"/>
    </source>
</evidence>
<evidence type="ECO:0000313" key="2">
    <source>
        <dbReference type="Proteomes" id="UP001296923"/>
    </source>
</evidence>
<evidence type="ECO:0000313" key="1">
    <source>
        <dbReference type="EMBL" id="MBN3554016.1"/>
    </source>
</evidence>